<dbReference type="InterPro" id="IPR008462">
    <property type="entry name" value="CsbD"/>
</dbReference>
<proteinExistence type="inferred from homology"/>
<evidence type="ECO:0000313" key="4">
    <source>
        <dbReference type="EMBL" id="NRN65158.1"/>
    </source>
</evidence>
<organism evidence="4 5">
    <name type="scientific">Kibdelosporangium persicum</name>
    <dbReference type="NCBI Taxonomy" id="2698649"/>
    <lineage>
        <taxon>Bacteria</taxon>
        <taxon>Bacillati</taxon>
        <taxon>Actinomycetota</taxon>
        <taxon>Actinomycetes</taxon>
        <taxon>Pseudonocardiales</taxon>
        <taxon>Pseudonocardiaceae</taxon>
        <taxon>Kibdelosporangium</taxon>
    </lineage>
</organism>
<feature type="compositionally biased region" description="Basic and acidic residues" evidence="2">
    <location>
        <begin position="33"/>
        <end position="70"/>
    </location>
</feature>
<dbReference type="InterPro" id="IPR036629">
    <property type="entry name" value="YjbJ_sf"/>
</dbReference>
<feature type="region of interest" description="Disordered" evidence="2">
    <location>
        <begin position="1"/>
        <end position="70"/>
    </location>
</feature>
<accession>A0ABX2F2Q6</accession>
<dbReference type="Proteomes" id="UP000763557">
    <property type="component" value="Unassembled WGS sequence"/>
</dbReference>
<feature type="domain" description="CsbD-like" evidence="3">
    <location>
        <begin position="5"/>
        <end position="54"/>
    </location>
</feature>
<dbReference type="Gene3D" id="1.10.1470.10">
    <property type="entry name" value="YjbJ"/>
    <property type="match status" value="1"/>
</dbReference>
<dbReference type="RefSeq" id="WP_173128589.1">
    <property type="nucleotide sequence ID" value="NZ_CBCSGW010000013.1"/>
</dbReference>
<comment type="similarity">
    <text evidence="1">Belongs to the UPF0337 (CsbD) family.</text>
</comment>
<evidence type="ECO:0000256" key="2">
    <source>
        <dbReference type="SAM" id="MobiDB-lite"/>
    </source>
</evidence>
<name>A0ABX2F2Q6_9PSEU</name>
<dbReference type="Pfam" id="PF05532">
    <property type="entry name" value="CsbD"/>
    <property type="match status" value="1"/>
</dbReference>
<feature type="compositionally biased region" description="Basic and acidic residues" evidence="2">
    <location>
        <begin position="1"/>
        <end position="11"/>
    </location>
</feature>
<evidence type="ECO:0000259" key="3">
    <source>
        <dbReference type="Pfam" id="PF05532"/>
    </source>
</evidence>
<dbReference type="EMBL" id="JAAATY010000005">
    <property type="protein sequence ID" value="NRN65158.1"/>
    <property type="molecule type" value="Genomic_DNA"/>
</dbReference>
<protein>
    <submittedName>
        <fullName evidence="4">Mismatched base pair and cruciform DNArecognition protein</fullName>
    </submittedName>
</protein>
<comment type="caution">
    <text evidence="4">The sequence shown here is derived from an EMBL/GenBank/DDBJ whole genome shotgun (WGS) entry which is preliminary data.</text>
</comment>
<reference evidence="4 5" key="1">
    <citation type="submission" date="2020-01" db="EMBL/GenBank/DDBJ databases">
        <title>Kibdelosporangium persica a novel Actinomycetes from a hot desert in Iran.</title>
        <authorList>
            <person name="Safaei N."/>
            <person name="Zaburannyi N."/>
            <person name="Mueller R."/>
            <person name="Wink J."/>
        </authorList>
    </citation>
    <scope>NUCLEOTIDE SEQUENCE [LARGE SCALE GENOMIC DNA]</scope>
    <source>
        <strain evidence="4 5">4NS15</strain>
    </source>
</reference>
<sequence>MSTFDKAKDKAQQVGGEAKQRLGEATDNEDMEAEGKRDKLGGEMKEAGHDLRDKGAAAVHDAKEALKDDK</sequence>
<evidence type="ECO:0000256" key="1">
    <source>
        <dbReference type="ARBA" id="ARBA00009129"/>
    </source>
</evidence>
<evidence type="ECO:0000313" key="5">
    <source>
        <dbReference type="Proteomes" id="UP000763557"/>
    </source>
</evidence>
<gene>
    <name evidence="4" type="ORF">GC106_23680</name>
</gene>
<dbReference type="SUPFAM" id="SSF69047">
    <property type="entry name" value="Hypothetical protein YjbJ"/>
    <property type="match status" value="1"/>
</dbReference>
<keyword evidence="5" id="KW-1185">Reference proteome</keyword>